<dbReference type="RefSeq" id="XP_004775887.3">
    <property type="nucleotide sequence ID" value="XM_004775830.3"/>
</dbReference>
<dbReference type="InterPro" id="IPR007110">
    <property type="entry name" value="Ig-like_dom"/>
</dbReference>
<proteinExistence type="predicted"/>
<evidence type="ECO:0000256" key="1">
    <source>
        <dbReference type="ARBA" id="ARBA00004370"/>
    </source>
</evidence>
<dbReference type="GO" id="GO:0042110">
    <property type="term" value="P:T cell activation"/>
    <property type="evidence" value="ECO:0007669"/>
    <property type="project" value="TreeGrafter"/>
</dbReference>
<keyword evidence="3 5" id="KW-0472">Membrane</keyword>
<dbReference type="Gene3D" id="2.60.40.10">
    <property type="entry name" value="Immunoglobulins"/>
    <property type="match status" value="2"/>
</dbReference>
<keyword evidence="2" id="KW-0732">Signal</keyword>
<evidence type="ECO:0000256" key="2">
    <source>
        <dbReference type="ARBA" id="ARBA00022729"/>
    </source>
</evidence>
<evidence type="ECO:0000313" key="7">
    <source>
        <dbReference type="Ensembl" id="ENSMPUP00000013077.1"/>
    </source>
</evidence>
<accession>M3YP20</accession>
<dbReference type="EMBL" id="AEYP01087974">
    <property type="status" value="NOT_ANNOTATED_CDS"/>
    <property type="molecule type" value="Genomic_DNA"/>
</dbReference>
<dbReference type="SMART" id="SM00409">
    <property type="entry name" value="IG"/>
    <property type="match status" value="1"/>
</dbReference>
<reference evidence="7" key="1">
    <citation type="submission" date="2024-06" db="UniProtKB">
        <authorList>
            <consortium name="Ensembl"/>
        </authorList>
    </citation>
    <scope>IDENTIFICATION</scope>
</reference>
<protein>
    <submittedName>
        <fullName evidence="7">SLAM family member 9</fullName>
    </submittedName>
</protein>
<dbReference type="HOGENOM" id="CLU_069386_3_1_1"/>
<keyword evidence="5" id="KW-1133">Transmembrane helix</keyword>
<keyword evidence="5" id="KW-0812">Transmembrane</keyword>
<dbReference type="PROSITE" id="PS50835">
    <property type="entry name" value="IG_LIKE"/>
    <property type="match status" value="1"/>
</dbReference>
<dbReference type="GeneTree" id="ENSGT01030000234540"/>
<gene>
    <name evidence="7" type="primary">SLAMF9</name>
</gene>
<sequence length="344" mass="37303">MKEVGGCWRGGWVLRSISPPGHCLSVTSLQQPPDPAAGLLHQLGGQEANLLASRAAVMGALPWLLLLLLVRTAEGYSGDDGDTEDVVAVLQESVSLPLEVPADEEVENIIWSSHIRLATVVPGKKGQPATIEVTNPRYKGRASFLDPGYSLHISNLSWEDSGPYEAQVNLRTSQISVVQRYHLRVYRRLSEPRVTVNFEISREDGCNISLTCSVEKAGLDVTYSWLSGEDGVDAVHEGSALSTSWRPGDSAPSYTCRASNPISSIASSPIPAGSFCSDPGYPSEKSTYLCVLAKGLLLLVLLVVLAAALWLTGAPTWGRTPRMRKLKRNRLRLKKKEKPHPSLA</sequence>
<evidence type="ECO:0000256" key="4">
    <source>
        <dbReference type="ARBA" id="ARBA00023180"/>
    </source>
</evidence>
<feature type="domain" description="Ig-like" evidence="6">
    <location>
        <begin position="192"/>
        <end position="267"/>
    </location>
</feature>
<dbReference type="CTD" id="89886"/>
<dbReference type="InterPro" id="IPR003599">
    <property type="entry name" value="Ig_sub"/>
</dbReference>
<organism evidence="7">
    <name type="scientific">Mustela putorius furo</name>
    <name type="common">European domestic ferret</name>
    <name type="synonym">Mustela furo</name>
    <dbReference type="NCBI Taxonomy" id="9669"/>
    <lineage>
        <taxon>Eukaryota</taxon>
        <taxon>Metazoa</taxon>
        <taxon>Chordata</taxon>
        <taxon>Craniata</taxon>
        <taxon>Vertebrata</taxon>
        <taxon>Euteleostomi</taxon>
        <taxon>Mammalia</taxon>
        <taxon>Eutheria</taxon>
        <taxon>Laurasiatheria</taxon>
        <taxon>Carnivora</taxon>
        <taxon>Caniformia</taxon>
        <taxon>Musteloidea</taxon>
        <taxon>Mustelidae</taxon>
        <taxon>Mustelinae</taxon>
        <taxon>Mustela</taxon>
    </lineage>
</organism>
<dbReference type="InParanoid" id="M3YP20"/>
<dbReference type="AlphaFoldDB" id="M3YP20"/>
<dbReference type="STRING" id="9669.ENSMPUP00000013077"/>
<dbReference type="InterPro" id="IPR013783">
    <property type="entry name" value="Ig-like_fold"/>
</dbReference>
<keyword evidence="4" id="KW-0325">Glycoprotein</keyword>
<dbReference type="InterPro" id="IPR015631">
    <property type="entry name" value="CD2/SLAM_rcpt"/>
</dbReference>
<dbReference type="CDD" id="cd16842">
    <property type="entry name" value="Ig_SLAM-like_N"/>
    <property type="match status" value="1"/>
</dbReference>
<evidence type="ECO:0000256" key="5">
    <source>
        <dbReference type="SAM" id="Phobius"/>
    </source>
</evidence>
<dbReference type="PANTHER" id="PTHR12080">
    <property type="entry name" value="SIGNALING LYMPHOCYTIC ACTIVATION MOLECULE"/>
    <property type="match status" value="1"/>
</dbReference>
<feature type="transmembrane region" description="Helical" evidence="5">
    <location>
        <begin position="296"/>
        <end position="318"/>
    </location>
</feature>
<dbReference type="PANTHER" id="PTHR12080:SF18">
    <property type="entry name" value="SLAM FAMILY MEMBER 9"/>
    <property type="match status" value="1"/>
</dbReference>
<dbReference type="GO" id="GO:0009897">
    <property type="term" value="C:external side of plasma membrane"/>
    <property type="evidence" value="ECO:0007669"/>
    <property type="project" value="TreeGrafter"/>
</dbReference>
<dbReference type="InterPro" id="IPR036179">
    <property type="entry name" value="Ig-like_dom_sf"/>
</dbReference>
<comment type="subcellular location">
    <subcellularLocation>
        <location evidence="1">Membrane</location>
    </subcellularLocation>
</comment>
<evidence type="ECO:0000259" key="6">
    <source>
        <dbReference type="PROSITE" id="PS50835"/>
    </source>
</evidence>
<evidence type="ECO:0000256" key="3">
    <source>
        <dbReference type="ARBA" id="ARBA00023136"/>
    </source>
</evidence>
<dbReference type="eggNOG" id="ENOG502SB7W">
    <property type="taxonomic scope" value="Eukaryota"/>
</dbReference>
<dbReference type="OrthoDB" id="9427418at2759"/>
<dbReference type="Ensembl" id="ENSMPUT00000013288.1">
    <property type="protein sequence ID" value="ENSMPUP00000013077.1"/>
    <property type="gene ID" value="ENSMPUG00000013175.1"/>
</dbReference>
<name>M3YP20_MUSPF</name>
<dbReference type="OMA" id="CRANNPI"/>
<dbReference type="SUPFAM" id="SSF48726">
    <property type="entry name" value="Immunoglobulin"/>
    <property type="match status" value="2"/>
</dbReference>
<dbReference type="KEGG" id="mpuf:101676500"/>
<dbReference type="GeneID" id="101676500"/>